<evidence type="ECO:0000313" key="2">
    <source>
        <dbReference type="Proteomes" id="UP001139981"/>
    </source>
</evidence>
<organism evidence="1 2">
    <name type="scientific">Coemansia aciculifera</name>
    <dbReference type="NCBI Taxonomy" id="417176"/>
    <lineage>
        <taxon>Eukaryota</taxon>
        <taxon>Fungi</taxon>
        <taxon>Fungi incertae sedis</taxon>
        <taxon>Zoopagomycota</taxon>
        <taxon>Kickxellomycotina</taxon>
        <taxon>Kickxellomycetes</taxon>
        <taxon>Kickxellales</taxon>
        <taxon>Kickxellaceae</taxon>
        <taxon>Coemansia</taxon>
    </lineage>
</organism>
<dbReference type="Proteomes" id="UP001139981">
    <property type="component" value="Unassembled WGS sequence"/>
</dbReference>
<keyword evidence="2" id="KW-1185">Reference proteome</keyword>
<protein>
    <submittedName>
        <fullName evidence="1">Uncharacterized protein</fullName>
    </submittedName>
</protein>
<name>A0ACC1LWS8_9FUNG</name>
<gene>
    <name evidence="1" type="ORF">IWW38_004985</name>
</gene>
<proteinExistence type="predicted"/>
<reference evidence="1" key="1">
    <citation type="submission" date="2022-07" db="EMBL/GenBank/DDBJ databases">
        <title>Phylogenomic reconstructions and comparative analyses of Kickxellomycotina fungi.</title>
        <authorList>
            <person name="Reynolds N.K."/>
            <person name="Stajich J.E."/>
            <person name="Barry K."/>
            <person name="Grigoriev I.V."/>
            <person name="Crous P."/>
            <person name="Smith M.E."/>
        </authorList>
    </citation>
    <scope>NUCLEOTIDE SEQUENCE</scope>
    <source>
        <strain evidence="1">CBS 190363</strain>
    </source>
</reference>
<sequence length="346" mass="38014">MTSTTKLVAGHLPLSKIGLGCGVFSGAYGPAPPQASAVATVRAALSSGINIVDTSPYYGDSEIKLGQALFELKDEYPRSSYHICTKVGRYGYCKSDFDYSAERISESVRESMRRLYTDYLDIVLCHDVEFVSADQVVDVALPMLFDLKQQGLVRKVGISGYPLPVMLRICQIQQERGVPLDVCLSYCNLNLHCQSLAAFVPKLREAGVETIIAASPLSMGLLCQSEAPEWHPAKPQLKAAVKQCAELVERFSQSYGNAETGGSSVSLAEIAENYAFSYNKVDVHLVGAKTVQEIEHAVRAYDRAQQLQLYASGRYANPRIQHLYSQIKATLEPFAHYTWTSPPDDA</sequence>
<dbReference type="EMBL" id="JANBVB010002075">
    <property type="protein sequence ID" value="KAJ2888199.1"/>
    <property type="molecule type" value="Genomic_DNA"/>
</dbReference>
<comment type="caution">
    <text evidence="1">The sequence shown here is derived from an EMBL/GenBank/DDBJ whole genome shotgun (WGS) entry which is preliminary data.</text>
</comment>
<accession>A0ACC1LWS8</accession>
<evidence type="ECO:0000313" key="1">
    <source>
        <dbReference type="EMBL" id="KAJ2888199.1"/>
    </source>
</evidence>